<organism evidence="3">
    <name type="scientific">Caenorhabditis brenneri</name>
    <name type="common">Nematode worm</name>
    <dbReference type="NCBI Taxonomy" id="135651"/>
    <lineage>
        <taxon>Eukaryota</taxon>
        <taxon>Metazoa</taxon>
        <taxon>Ecdysozoa</taxon>
        <taxon>Nematoda</taxon>
        <taxon>Chromadorea</taxon>
        <taxon>Rhabditida</taxon>
        <taxon>Rhabditina</taxon>
        <taxon>Rhabditomorpha</taxon>
        <taxon>Rhabditoidea</taxon>
        <taxon>Rhabditidae</taxon>
        <taxon>Peloderinae</taxon>
        <taxon>Caenorhabditis</taxon>
    </lineage>
</organism>
<dbReference type="SMART" id="SM00583">
    <property type="entry name" value="SPK"/>
    <property type="match status" value="1"/>
</dbReference>
<sequence>MTDARGNMTDEQKDLHCLHFFLQIVANAVRPIPKLTLFKMFRERSNHGLSDTHLYYRIPKMLKILENSLAYTPEQKARFLFVTSTPVTQQLLHQIEADAKVCLNGEQQIIKYTSKDEKVTFHGVHKKPWHVRQAEKARLKKPPAFRKPETKNSTSDNVLVTHHVVGESDEELSDDGVEEVPIEVQENQRNVIPPSQNKPEIVEQLERPPRNVTPVEVKPELLPNHHSLLNNQVPEVPPALFGSPNLQVQPVMKTNSEIPQWSSQSPFSGFRPQIVMGPGFTAHYTPHSFTVPNTFFGQLQEPGTSSSSAFSKREDSSSTVCTVFGQTPPAPNFFAQILKGIHHFLFEVLETSLPNLGKLAKEAKHDGLGMGMTVDSIKAYTIVYVNKLFKKKENGDCETEEHWKLKEVLGEFGEQINGMDEPLKAKLLPVISQRIQNCGQNDLIRKTCIMEVFGDMVAELEGNVKAGI</sequence>
<dbReference type="PANTHER" id="PTHR23362:SF8">
    <property type="entry name" value="SPK DOMAIN-CONTAINING PROTEIN"/>
    <property type="match status" value="1"/>
</dbReference>
<dbReference type="OrthoDB" id="5910534at2759"/>
<dbReference type="EMBL" id="GL379837">
    <property type="protein sequence ID" value="EGT52504.1"/>
    <property type="molecule type" value="Genomic_DNA"/>
</dbReference>
<dbReference type="Pfam" id="PF04435">
    <property type="entry name" value="SPK"/>
    <property type="match status" value="1"/>
</dbReference>
<accession>G0N4K1</accession>
<dbReference type="InParanoid" id="G0N4K1"/>
<dbReference type="PANTHER" id="PTHR23362">
    <property type="entry name" value="L-PLASTIN-RELATED"/>
    <property type="match status" value="1"/>
</dbReference>
<dbReference type="AlphaFoldDB" id="G0N4K1"/>
<evidence type="ECO:0000259" key="1">
    <source>
        <dbReference type="SMART" id="SM00583"/>
    </source>
</evidence>
<evidence type="ECO:0000313" key="3">
    <source>
        <dbReference type="Proteomes" id="UP000008068"/>
    </source>
</evidence>
<dbReference type="eggNOG" id="ENOG502R109">
    <property type="taxonomic scope" value="Eukaryota"/>
</dbReference>
<keyword evidence="3" id="KW-1185">Reference proteome</keyword>
<dbReference type="InterPro" id="IPR006570">
    <property type="entry name" value="SPK_dom"/>
</dbReference>
<dbReference type="InterPro" id="IPR053315">
    <property type="entry name" value="Peptidase_C14A"/>
</dbReference>
<reference evidence="3" key="1">
    <citation type="submission" date="2011-07" db="EMBL/GenBank/DDBJ databases">
        <authorList>
            <consortium name="Caenorhabditis brenneri Sequencing and Analysis Consortium"/>
            <person name="Wilson R.K."/>
        </authorList>
    </citation>
    <scope>NUCLEOTIDE SEQUENCE [LARGE SCALE GENOMIC DNA]</scope>
    <source>
        <strain evidence="3">PB2801</strain>
    </source>
</reference>
<dbReference type="OMA" id="ENGDCET"/>
<protein>
    <recommendedName>
        <fullName evidence="1">SPK domain-containing protein</fullName>
    </recommendedName>
</protein>
<dbReference type="Proteomes" id="UP000008068">
    <property type="component" value="Unassembled WGS sequence"/>
</dbReference>
<feature type="domain" description="SPK" evidence="1">
    <location>
        <begin position="13"/>
        <end position="123"/>
    </location>
</feature>
<name>G0N4K1_CAEBE</name>
<dbReference type="FunCoup" id="G0N4K1">
    <property type="interactions" value="346"/>
</dbReference>
<dbReference type="HOGENOM" id="CLU_584262_0_0_1"/>
<evidence type="ECO:0000313" key="2">
    <source>
        <dbReference type="EMBL" id="EGT52504.1"/>
    </source>
</evidence>
<gene>
    <name evidence="2" type="ORF">CAEBREN_17127</name>
</gene>
<proteinExistence type="predicted"/>